<protein>
    <submittedName>
        <fullName evidence="9">LPXTG cell wall anchor domain-containing protein</fullName>
    </submittedName>
</protein>
<evidence type="ECO:0000256" key="7">
    <source>
        <dbReference type="SAM" id="SignalP"/>
    </source>
</evidence>
<sequence length="248" mass="24557">MSETTGRGRMLRARGIALLVTTFALASGSVALAPAAFAAAPAASISIDVSPDEATEGDTLEVTVTSTGTTDLYAYDLIFAYDPAVLEFDEESAVGPDGGFTTGALGDGLVAVTHTRLGTSPGLSGTVELASFSFRAIDGGDTVVALASAELVSSTDESVTQTDVDSASVSLVALPDPSPSPTSTPTESATPTPSASASATAVPVASNGQPLAATGADATPWLITGAAAVVLIAAGALLVIRRRQAVSE</sequence>
<keyword evidence="6" id="KW-1133">Transmembrane helix</keyword>
<keyword evidence="6" id="KW-0472">Membrane</keyword>
<keyword evidence="4" id="KW-0572">Peptidoglycan-anchor</keyword>
<keyword evidence="3 7" id="KW-0732">Signal</keyword>
<dbReference type="InterPro" id="IPR002102">
    <property type="entry name" value="Cohesin_dom"/>
</dbReference>
<evidence type="ECO:0000259" key="8">
    <source>
        <dbReference type="PROSITE" id="PS50847"/>
    </source>
</evidence>
<feature type="signal peptide" evidence="7">
    <location>
        <begin position="1"/>
        <end position="38"/>
    </location>
</feature>
<evidence type="ECO:0000256" key="2">
    <source>
        <dbReference type="ARBA" id="ARBA00022525"/>
    </source>
</evidence>
<feature type="transmembrane region" description="Helical" evidence="6">
    <location>
        <begin position="221"/>
        <end position="240"/>
    </location>
</feature>
<evidence type="ECO:0000313" key="9">
    <source>
        <dbReference type="EMBL" id="TXK10553.1"/>
    </source>
</evidence>
<dbReference type="NCBIfam" id="TIGR01167">
    <property type="entry name" value="LPXTG_anchor"/>
    <property type="match status" value="1"/>
</dbReference>
<dbReference type="Proteomes" id="UP000321034">
    <property type="component" value="Unassembled WGS sequence"/>
</dbReference>
<feature type="region of interest" description="Disordered" evidence="5">
    <location>
        <begin position="171"/>
        <end position="202"/>
    </location>
</feature>
<organism evidence="9 10">
    <name type="scientific">Microbacterium hatanonis</name>
    <dbReference type="NCBI Taxonomy" id="404366"/>
    <lineage>
        <taxon>Bacteria</taxon>
        <taxon>Bacillati</taxon>
        <taxon>Actinomycetota</taxon>
        <taxon>Actinomycetes</taxon>
        <taxon>Micrococcales</taxon>
        <taxon>Microbacteriaceae</taxon>
        <taxon>Microbacterium</taxon>
    </lineage>
</organism>
<keyword evidence="2" id="KW-0964">Secreted</keyword>
<keyword evidence="6" id="KW-0812">Transmembrane</keyword>
<proteinExistence type="predicted"/>
<dbReference type="InterPro" id="IPR008965">
    <property type="entry name" value="CBM2/CBM3_carb-bd_dom_sf"/>
</dbReference>
<name>A0A5C8HWT1_9MICO</name>
<evidence type="ECO:0000256" key="5">
    <source>
        <dbReference type="SAM" id="MobiDB-lite"/>
    </source>
</evidence>
<dbReference type="InterPro" id="IPR019931">
    <property type="entry name" value="LPXTG_anchor"/>
</dbReference>
<dbReference type="SUPFAM" id="SSF49384">
    <property type="entry name" value="Carbohydrate-binding domain"/>
    <property type="match status" value="1"/>
</dbReference>
<evidence type="ECO:0000256" key="1">
    <source>
        <dbReference type="ARBA" id="ARBA00022512"/>
    </source>
</evidence>
<feature type="compositionally biased region" description="Low complexity" evidence="5">
    <location>
        <begin position="183"/>
        <end position="202"/>
    </location>
</feature>
<evidence type="ECO:0000256" key="4">
    <source>
        <dbReference type="ARBA" id="ARBA00023088"/>
    </source>
</evidence>
<feature type="chain" id="PRO_5038852793" evidence="7">
    <location>
        <begin position="39"/>
        <end position="248"/>
    </location>
</feature>
<dbReference type="OrthoDB" id="5083934at2"/>
<dbReference type="GO" id="GO:0000272">
    <property type="term" value="P:polysaccharide catabolic process"/>
    <property type="evidence" value="ECO:0007669"/>
    <property type="project" value="InterPro"/>
</dbReference>
<evidence type="ECO:0000256" key="3">
    <source>
        <dbReference type="ARBA" id="ARBA00022729"/>
    </source>
</evidence>
<reference evidence="9 10" key="1">
    <citation type="submission" date="2019-08" db="EMBL/GenBank/DDBJ databases">
        <authorList>
            <person name="Dong K."/>
        </authorList>
    </citation>
    <scope>NUCLEOTIDE SEQUENCE [LARGE SCALE GENOMIC DNA]</scope>
    <source>
        <strain evidence="9 10">JCM14558</strain>
    </source>
</reference>
<feature type="domain" description="Gram-positive cocci surface proteins LPxTG" evidence="8">
    <location>
        <begin position="211"/>
        <end position="248"/>
    </location>
</feature>
<accession>A0A5C8HWT1</accession>
<dbReference type="AlphaFoldDB" id="A0A5C8HWT1"/>
<dbReference type="EMBL" id="VRSV01000002">
    <property type="protein sequence ID" value="TXK10553.1"/>
    <property type="molecule type" value="Genomic_DNA"/>
</dbReference>
<dbReference type="GO" id="GO:0030246">
    <property type="term" value="F:carbohydrate binding"/>
    <property type="evidence" value="ECO:0007669"/>
    <property type="project" value="InterPro"/>
</dbReference>
<dbReference type="PROSITE" id="PS50847">
    <property type="entry name" value="GRAM_POS_ANCHORING"/>
    <property type="match status" value="1"/>
</dbReference>
<comment type="caution">
    <text evidence="9">The sequence shown here is derived from an EMBL/GenBank/DDBJ whole genome shotgun (WGS) entry which is preliminary data.</text>
</comment>
<keyword evidence="1" id="KW-0134">Cell wall</keyword>
<evidence type="ECO:0000313" key="10">
    <source>
        <dbReference type="Proteomes" id="UP000321034"/>
    </source>
</evidence>
<evidence type="ECO:0000256" key="6">
    <source>
        <dbReference type="SAM" id="Phobius"/>
    </source>
</evidence>
<dbReference type="RefSeq" id="WP_147895713.1">
    <property type="nucleotide sequence ID" value="NZ_BAAANR010000001.1"/>
</dbReference>
<dbReference type="Pfam" id="PF00963">
    <property type="entry name" value="Cohesin"/>
    <property type="match status" value="1"/>
</dbReference>
<keyword evidence="10" id="KW-1185">Reference proteome</keyword>
<gene>
    <name evidence="9" type="ORF">FVP77_15580</name>
</gene>
<dbReference type="CDD" id="cd08547">
    <property type="entry name" value="Type_II_cohesin"/>
    <property type="match status" value="1"/>
</dbReference>
<dbReference type="Gene3D" id="2.60.40.680">
    <property type="match status" value="1"/>
</dbReference>